<dbReference type="GO" id="GO:0051489">
    <property type="term" value="P:regulation of filopodium assembly"/>
    <property type="evidence" value="ECO:0007669"/>
    <property type="project" value="TreeGrafter"/>
</dbReference>
<keyword evidence="6" id="KW-0539">Nucleus</keyword>
<evidence type="ECO:0000256" key="4">
    <source>
        <dbReference type="ARBA" id="ARBA00010764"/>
    </source>
</evidence>
<evidence type="ECO:0000256" key="7">
    <source>
        <dbReference type="ARBA" id="ARBA00023273"/>
    </source>
</evidence>
<evidence type="ECO:0000256" key="1">
    <source>
        <dbReference type="ARBA" id="ARBA00004279"/>
    </source>
</evidence>
<dbReference type="InterPro" id="IPR039169">
    <property type="entry name" value="Abitram"/>
</dbReference>
<keyword evidence="7" id="KW-0966">Cell projection</keyword>
<comment type="caution">
    <text evidence="11">The sequence shown here is derived from an EMBL/GenBank/DDBJ whole genome shotgun (WGS) entry which is preliminary data.</text>
</comment>
<dbReference type="InterPro" id="IPR033753">
    <property type="entry name" value="GCV_H/Fam206"/>
</dbReference>
<dbReference type="PANTHER" id="PTHR13651">
    <property type="entry name" value="PROTEIN ABITRAM"/>
    <property type="match status" value="1"/>
</dbReference>
<evidence type="ECO:0000256" key="3">
    <source>
        <dbReference type="ARBA" id="ARBA00004624"/>
    </source>
</evidence>
<evidence type="ECO:0000256" key="10">
    <source>
        <dbReference type="SAM" id="Coils"/>
    </source>
</evidence>
<keyword evidence="12" id="KW-1185">Reference proteome</keyword>
<evidence type="ECO:0000256" key="9">
    <source>
        <dbReference type="ARBA" id="ARBA00030786"/>
    </source>
</evidence>
<keyword evidence="10" id="KW-0175">Coiled coil</keyword>
<dbReference type="GO" id="GO:0030425">
    <property type="term" value="C:dendrite"/>
    <property type="evidence" value="ECO:0007669"/>
    <property type="project" value="UniProtKB-SubCell"/>
</dbReference>
<dbReference type="GO" id="GO:0030833">
    <property type="term" value="P:regulation of actin filament polymerization"/>
    <property type="evidence" value="ECO:0007669"/>
    <property type="project" value="TreeGrafter"/>
</dbReference>
<accession>A0A232F0W9</accession>
<dbReference type="GO" id="GO:0030426">
    <property type="term" value="C:growth cone"/>
    <property type="evidence" value="ECO:0007669"/>
    <property type="project" value="UniProtKB-SubCell"/>
</dbReference>
<protein>
    <recommendedName>
        <fullName evidence="5">Protein Abitram</fullName>
    </recommendedName>
    <alternativeName>
        <fullName evidence="8">Actin-binding transcription modulator</fullName>
    </alternativeName>
    <alternativeName>
        <fullName evidence="9">Protein Simiate</fullName>
    </alternativeName>
</protein>
<name>A0A232F0W9_9HYME</name>
<comment type="subcellular location">
    <subcellularLocation>
        <location evidence="1">Cell projection</location>
        <location evidence="1">Dendrite</location>
    </subcellularLocation>
    <subcellularLocation>
        <location evidence="3">Cell projection</location>
        <location evidence="3">Growth cone</location>
    </subcellularLocation>
    <subcellularLocation>
        <location evidence="2">Nucleus speckle</location>
    </subcellularLocation>
</comment>
<dbReference type="OrthoDB" id="48130at2759"/>
<dbReference type="PANTHER" id="PTHR13651:SF0">
    <property type="entry name" value="PROTEIN ABITRAM"/>
    <property type="match status" value="1"/>
</dbReference>
<dbReference type="STRING" id="543379.A0A232F0W9"/>
<feature type="coiled-coil region" evidence="10">
    <location>
        <begin position="230"/>
        <end position="264"/>
    </location>
</feature>
<evidence type="ECO:0000256" key="6">
    <source>
        <dbReference type="ARBA" id="ARBA00023242"/>
    </source>
</evidence>
<dbReference type="InterPro" id="IPR011053">
    <property type="entry name" value="Single_hybrid_motif"/>
</dbReference>
<dbReference type="Gene3D" id="2.40.50.100">
    <property type="match status" value="1"/>
</dbReference>
<evidence type="ECO:0000256" key="5">
    <source>
        <dbReference type="ARBA" id="ARBA00019325"/>
    </source>
</evidence>
<dbReference type="SUPFAM" id="SSF51230">
    <property type="entry name" value="Single hybrid motif"/>
    <property type="match status" value="1"/>
</dbReference>
<comment type="similarity">
    <text evidence="4">Belongs to the ABITRAM family.</text>
</comment>
<evidence type="ECO:0000256" key="8">
    <source>
        <dbReference type="ARBA" id="ARBA00030463"/>
    </source>
</evidence>
<evidence type="ECO:0000313" key="11">
    <source>
        <dbReference type="EMBL" id="OXU24209.1"/>
    </source>
</evidence>
<reference evidence="11 12" key="1">
    <citation type="journal article" date="2017" name="Curr. Biol.">
        <title>The Evolution of Venom by Co-option of Single-Copy Genes.</title>
        <authorList>
            <person name="Martinson E.O."/>
            <person name="Mrinalini"/>
            <person name="Kelkar Y.D."/>
            <person name="Chang C.H."/>
            <person name="Werren J.H."/>
        </authorList>
    </citation>
    <scope>NUCLEOTIDE SEQUENCE [LARGE SCALE GENOMIC DNA]</scope>
    <source>
        <strain evidence="11 12">Alberta</strain>
        <tissue evidence="11">Whole body</tissue>
    </source>
</reference>
<dbReference type="GO" id="GO:0051015">
    <property type="term" value="F:actin filament binding"/>
    <property type="evidence" value="ECO:0007669"/>
    <property type="project" value="TreeGrafter"/>
</dbReference>
<dbReference type="Pfam" id="PF01597">
    <property type="entry name" value="GCV_H"/>
    <property type="match status" value="1"/>
</dbReference>
<dbReference type="GO" id="GO:0030027">
    <property type="term" value="C:lamellipodium"/>
    <property type="evidence" value="ECO:0007669"/>
    <property type="project" value="TreeGrafter"/>
</dbReference>
<evidence type="ECO:0000256" key="2">
    <source>
        <dbReference type="ARBA" id="ARBA00004324"/>
    </source>
</evidence>
<dbReference type="FunFam" id="2.40.50.100:FF:000048">
    <property type="entry name" value="Protein Abitram"/>
    <property type="match status" value="1"/>
</dbReference>
<dbReference type="EMBL" id="NNAY01001370">
    <property type="protein sequence ID" value="OXU24209.1"/>
    <property type="molecule type" value="Genomic_DNA"/>
</dbReference>
<dbReference type="GO" id="GO:0048813">
    <property type="term" value="P:dendrite morphogenesis"/>
    <property type="evidence" value="ECO:0007669"/>
    <property type="project" value="TreeGrafter"/>
</dbReference>
<gene>
    <name evidence="11" type="ORF">TSAR_016548</name>
</gene>
<proteinExistence type="inferred from homology"/>
<sequence>MEVEETEIKSELYGAALKNDEPDTKKIKLSNEGDKSLIHQNHKDHQEDGQTISVEYEIPEKGFTYPLEMDASDMLDETDYDGYFPTVTERYLTPYYQLDAQKPGDDFCILIHSNRVCMITLAPSHPILQENKTIESCNYKVSEKLDRTKNKVSGKAKHGAQPLQSNSNLCSLTCTDGSIYAIKCCMIGKLIEVNERLVENPSLLKKEPHFGGYIAIILPNLKHLDSLKEKLLTQQQYEEAIQKRNELAEKSKEIKNERDIQEKVGGKEDIIKRA</sequence>
<dbReference type="GO" id="GO:0016607">
    <property type="term" value="C:nuclear speck"/>
    <property type="evidence" value="ECO:0007669"/>
    <property type="project" value="UniProtKB-SubCell"/>
</dbReference>
<dbReference type="GO" id="GO:0032433">
    <property type="term" value="C:filopodium tip"/>
    <property type="evidence" value="ECO:0007669"/>
    <property type="project" value="TreeGrafter"/>
</dbReference>
<dbReference type="Proteomes" id="UP000215335">
    <property type="component" value="Unassembled WGS sequence"/>
</dbReference>
<evidence type="ECO:0000313" key="12">
    <source>
        <dbReference type="Proteomes" id="UP000215335"/>
    </source>
</evidence>
<organism evidence="11 12">
    <name type="scientific">Trichomalopsis sarcophagae</name>
    <dbReference type="NCBI Taxonomy" id="543379"/>
    <lineage>
        <taxon>Eukaryota</taxon>
        <taxon>Metazoa</taxon>
        <taxon>Ecdysozoa</taxon>
        <taxon>Arthropoda</taxon>
        <taxon>Hexapoda</taxon>
        <taxon>Insecta</taxon>
        <taxon>Pterygota</taxon>
        <taxon>Neoptera</taxon>
        <taxon>Endopterygota</taxon>
        <taxon>Hymenoptera</taxon>
        <taxon>Apocrita</taxon>
        <taxon>Proctotrupomorpha</taxon>
        <taxon>Chalcidoidea</taxon>
        <taxon>Pteromalidae</taxon>
        <taxon>Pteromalinae</taxon>
        <taxon>Trichomalopsis</taxon>
    </lineage>
</organism>
<dbReference type="AlphaFoldDB" id="A0A232F0W9"/>
<dbReference type="GO" id="GO:0003785">
    <property type="term" value="F:actin monomer binding"/>
    <property type="evidence" value="ECO:0007669"/>
    <property type="project" value="TreeGrafter"/>
</dbReference>